<dbReference type="InterPro" id="IPR023827">
    <property type="entry name" value="Peptidase_S8_Asp-AS"/>
</dbReference>
<dbReference type="SUPFAM" id="SSF52743">
    <property type="entry name" value="Subtilisin-like"/>
    <property type="match status" value="1"/>
</dbReference>
<gene>
    <name evidence="3" type="ORF">F4W09_10870</name>
</gene>
<dbReference type="PROSITE" id="PS00136">
    <property type="entry name" value="SUBTILASE_ASP"/>
    <property type="match status" value="1"/>
</dbReference>
<protein>
    <submittedName>
        <fullName evidence="3">S8 family peptidase</fullName>
    </submittedName>
</protein>
<dbReference type="RefSeq" id="WP_151504818.1">
    <property type="nucleotide sequence ID" value="NZ_VXLD01000006.1"/>
</dbReference>
<dbReference type="AlphaFoldDB" id="A0A5N4W8J9"/>
<comment type="caution">
    <text evidence="3">The sequence shown here is derived from an EMBL/GenBank/DDBJ whole genome shotgun (WGS) entry which is preliminary data.</text>
</comment>
<dbReference type="GO" id="GO:0004252">
    <property type="term" value="F:serine-type endopeptidase activity"/>
    <property type="evidence" value="ECO:0007669"/>
    <property type="project" value="InterPro"/>
</dbReference>
<reference evidence="3 4" key="1">
    <citation type="submission" date="2019-09" db="EMBL/GenBank/DDBJ databases">
        <title>Draft genome sequence of Acinetobacter tandoii W4-4-4 isolated from environmental water sample.</title>
        <authorList>
            <person name="Wee S.K."/>
            <person name="Yan B."/>
            <person name="Mustaffa S.B."/>
            <person name="Yap E.P.H."/>
        </authorList>
    </citation>
    <scope>NUCLEOTIDE SEQUENCE [LARGE SCALE GENOMIC DNA]</scope>
    <source>
        <strain evidence="3 4">W4-4-4</strain>
    </source>
</reference>
<dbReference type="Pfam" id="PF00082">
    <property type="entry name" value="Peptidase_S8"/>
    <property type="match status" value="1"/>
</dbReference>
<evidence type="ECO:0000259" key="2">
    <source>
        <dbReference type="Pfam" id="PF00082"/>
    </source>
</evidence>
<dbReference type="Gene3D" id="3.40.50.200">
    <property type="entry name" value="Peptidase S8/S53 domain"/>
    <property type="match status" value="1"/>
</dbReference>
<feature type="domain" description="Peptidase S8/S53" evidence="2">
    <location>
        <begin position="271"/>
        <end position="603"/>
    </location>
</feature>
<evidence type="ECO:0000256" key="1">
    <source>
        <dbReference type="ARBA" id="ARBA00022801"/>
    </source>
</evidence>
<proteinExistence type="predicted"/>
<dbReference type="InterPro" id="IPR036852">
    <property type="entry name" value="Peptidase_S8/S53_dom_sf"/>
</dbReference>
<dbReference type="GO" id="GO:0006508">
    <property type="term" value="P:proteolysis"/>
    <property type="evidence" value="ECO:0007669"/>
    <property type="project" value="InterPro"/>
</dbReference>
<sequence>MSLEHIYLEYFTTNQAYKTKVGGGSSRKLRSRNHTTHGVFLLESISSAFQRFSEVRSASTISPLLNQDDGVYLEIYGDKNSPFPIESLDNTQIHFRNIRESESDNNLMATVFIPMDQRQKFIKKIEKYIETADTDRPKNYILINSIDHIRLATLKSFWTDKRDFPENIVEPIWFELWLQNDLIDDEIIGRFCRATNAEFKGQKIDLPNTSIILVKASVQGLEKSLFLISSLLEMKYPTTTANDFLDLEPAEHNDWIDDLESRVSSSNSYDIRITILDTGINFNHKLLSPFISKNSSSSYGDDIVGTWPLYSILGNHHHHGSLQAGLAIYGNLVGCLESTDPICVNYSLESGRILPEYGNNDPLLYGYVTKSVCLDLEIRQPNAKRIYSLAVTAEPTEGKPSSWSASIDNFAYEESKRLFVISAGNNPEISSSLDAWDNANLSKIQDPAQAWNAITVGAYTELYSLKNTTYAGWRVFSDIGEVSPATSSSVRWIWGKNSPIKPEVVFEGGNYAISPCGTDYDYPEDLLLLTTSGVRNDLTVHKDTSAATALASKFLAEITQKYSDYWPETLRGLLIHSAEWNDKMRDYAARTNVMVALRTFGYGVPHLQKALNSQTNSATIIIEREINILKIDEDGEIRFDELHHHKVPLPKELILRAAVENPNSLGRLKVTLSYFIEPNPTSNKYATKYAYRSFGLGFNVKSPSQSEENFLATINSLAVDENYTGSQNSYDGWSFKDDLRRLGSIHSDSWEGTIADLVSMDTIVVFPIYGWWKNTKFVREDYKVRYSLIISVESDSDIDIYNGIQSLIAVEQQASTLISIEA</sequence>
<dbReference type="InterPro" id="IPR000209">
    <property type="entry name" value="Peptidase_S8/S53_dom"/>
</dbReference>
<evidence type="ECO:0000313" key="4">
    <source>
        <dbReference type="Proteomes" id="UP000325788"/>
    </source>
</evidence>
<organism evidence="3 4">
    <name type="scientific">Acinetobacter tandoii</name>
    <dbReference type="NCBI Taxonomy" id="202954"/>
    <lineage>
        <taxon>Bacteria</taxon>
        <taxon>Pseudomonadati</taxon>
        <taxon>Pseudomonadota</taxon>
        <taxon>Gammaproteobacteria</taxon>
        <taxon>Moraxellales</taxon>
        <taxon>Moraxellaceae</taxon>
        <taxon>Acinetobacter</taxon>
    </lineage>
</organism>
<name>A0A5N4W8J9_9GAMM</name>
<dbReference type="InterPro" id="IPR034074">
    <property type="entry name" value="Y4bN_pept_dom"/>
</dbReference>
<accession>A0A5N4W8J9</accession>
<keyword evidence="1" id="KW-0378">Hydrolase</keyword>
<dbReference type="CDD" id="cd04847">
    <property type="entry name" value="Peptidases_S8_Subtilisin_like_2"/>
    <property type="match status" value="1"/>
</dbReference>
<evidence type="ECO:0000313" key="3">
    <source>
        <dbReference type="EMBL" id="KAB1854587.1"/>
    </source>
</evidence>
<dbReference type="EMBL" id="VXLD01000006">
    <property type="protein sequence ID" value="KAB1854587.1"/>
    <property type="molecule type" value="Genomic_DNA"/>
</dbReference>
<dbReference type="Proteomes" id="UP000325788">
    <property type="component" value="Unassembled WGS sequence"/>
</dbReference>